<dbReference type="PANTHER" id="PTHR20955:SF1">
    <property type="entry name" value="PROTEIN JAGUNAL HOMOLOG 1"/>
    <property type="match status" value="1"/>
</dbReference>
<feature type="transmembrane region" description="Helical" evidence="7">
    <location>
        <begin position="209"/>
        <end position="228"/>
    </location>
</feature>
<dbReference type="GO" id="GO:0005789">
    <property type="term" value="C:endoplasmic reticulum membrane"/>
    <property type="evidence" value="ECO:0007669"/>
    <property type="project" value="UniProtKB-SubCell"/>
</dbReference>
<comment type="subcellular location">
    <subcellularLocation>
        <location evidence="1">Endoplasmic reticulum membrane</location>
        <topology evidence="1">Multi-pass membrane protein</topology>
    </subcellularLocation>
</comment>
<keyword evidence="3 7" id="KW-0812">Transmembrane</keyword>
<dbReference type="InterPro" id="IPR009787">
    <property type="entry name" value="Jagunal"/>
</dbReference>
<keyword evidence="4" id="KW-0256">Endoplasmic reticulum</keyword>
<sequence>MFSSLAIQGYGKLGEAFQLGVCQEPPVRNFSQECLHQASRVFTEVTCYVFYIPVFRNSRPMKQQVNGYVQEPMATPVQQQQTGGEQQQDVLVQEDHQQINSTAHVGNSDAQEFSLAIKPKGPPLFKLSALYKSRLKTCIFLHFLLFFVMLAKLSEDVLDRMDIFILELEELFIPKPLPFEYLWTASIIFAILGLRALSRNRLSSLRNYAAGTFVVGICPLLCAAVWFYPDVAEYAEKKQEAQVEKWQGIPVGVLWYFFITVALQVHFYSIFFAFKLIKIWRVKLKRV</sequence>
<accession>A0A8T0ENL0</accession>
<organism evidence="8 9">
    <name type="scientific">Argiope bruennichi</name>
    <name type="common">Wasp spider</name>
    <name type="synonym">Aranea bruennichi</name>
    <dbReference type="NCBI Taxonomy" id="94029"/>
    <lineage>
        <taxon>Eukaryota</taxon>
        <taxon>Metazoa</taxon>
        <taxon>Ecdysozoa</taxon>
        <taxon>Arthropoda</taxon>
        <taxon>Chelicerata</taxon>
        <taxon>Arachnida</taxon>
        <taxon>Araneae</taxon>
        <taxon>Araneomorphae</taxon>
        <taxon>Entelegynae</taxon>
        <taxon>Araneoidea</taxon>
        <taxon>Araneidae</taxon>
        <taxon>Argiope</taxon>
    </lineage>
</organism>
<reference evidence="8" key="2">
    <citation type="submission" date="2020-06" db="EMBL/GenBank/DDBJ databases">
        <authorList>
            <person name="Sheffer M."/>
        </authorList>
    </citation>
    <scope>NUCLEOTIDE SEQUENCE</scope>
</reference>
<dbReference type="PANTHER" id="PTHR20955">
    <property type="entry name" value="PROTEIN JAGUNAL HOMOLOG 1"/>
    <property type="match status" value="1"/>
</dbReference>
<dbReference type="Pfam" id="PF07086">
    <property type="entry name" value="Jagunal"/>
    <property type="match status" value="1"/>
</dbReference>
<keyword evidence="5 7" id="KW-1133">Transmembrane helix</keyword>
<dbReference type="GO" id="GO:0016192">
    <property type="term" value="P:vesicle-mediated transport"/>
    <property type="evidence" value="ECO:0007669"/>
    <property type="project" value="TreeGrafter"/>
</dbReference>
<comment type="similarity">
    <text evidence="2">Belongs to the jagunal family.</text>
</comment>
<evidence type="ECO:0000256" key="6">
    <source>
        <dbReference type="ARBA" id="ARBA00023136"/>
    </source>
</evidence>
<evidence type="ECO:0000313" key="9">
    <source>
        <dbReference type="Proteomes" id="UP000807504"/>
    </source>
</evidence>
<evidence type="ECO:0000313" key="8">
    <source>
        <dbReference type="EMBL" id="KAF8774256.1"/>
    </source>
</evidence>
<feature type="transmembrane region" description="Helical" evidence="7">
    <location>
        <begin position="181"/>
        <end position="197"/>
    </location>
</feature>
<comment type="caution">
    <text evidence="8">The sequence shown here is derived from an EMBL/GenBank/DDBJ whole genome shotgun (WGS) entry which is preliminary data.</text>
</comment>
<evidence type="ECO:0000256" key="7">
    <source>
        <dbReference type="SAM" id="Phobius"/>
    </source>
</evidence>
<name>A0A8T0ENL0_ARGBR</name>
<feature type="transmembrane region" description="Helical" evidence="7">
    <location>
        <begin position="253"/>
        <end position="277"/>
    </location>
</feature>
<reference evidence="8" key="1">
    <citation type="journal article" date="2020" name="bioRxiv">
        <title>Chromosome-level reference genome of the European wasp spider Argiope bruennichi: a resource for studies on range expansion and evolutionary adaptation.</title>
        <authorList>
            <person name="Sheffer M.M."/>
            <person name="Hoppe A."/>
            <person name="Krehenwinkel H."/>
            <person name="Uhl G."/>
            <person name="Kuss A.W."/>
            <person name="Jensen L."/>
            <person name="Jensen C."/>
            <person name="Gillespie R.G."/>
            <person name="Hoff K.J."/>
            <person name="Prost S."/>
        </authorList>
    </citation>
    <scope>NUCLEOTIDE SEQUENCE</scope>
</reference>
<evidence type="ECO:0000256" key="2">
    <source>
        <dbReference type="ARBA" id="ARBA00008462"/>
    </source>
</evidence>
<evidence type="ECO:0000256" key="1">
    <source>
        <dbReference type="ARBA" id="ARBA00004477"/>
    </source>
</evidence>
<dbReference type="GO" id="GO:0007029">
    <property type="term" value="P:endoplasmic reticulum organization"/>
    <property type="evidence" value="ECO:0007669"/>
    <property type="project" value="InterPro"/>
</dbReference>
<protein>
    <submittedName>
        <fullName evidence="8">Protein jagunal like protein</fullName>
    </submittedName>
</protein>
<evidence type="ECO:0000256" key="4">
    <source>
        <dbReference type="ARBA" id="ARBA00022824"/>
    </source>
</evidence>
<gene>
    <name evidence="8" type="ORF">HNY73_016827</name>
</gene>
<dbReference type="Proteomes" id="UP000807504">
    <property type="component" value="Unassembled WGS sequence"/>
</dbReference>
<keyword evidence="6 7" id="KW-0472">Membrane</keyword>
<evidence type="ECO:0000256" key="5">
    <source>
        <dbReference type="ARBA" id="ARBA00022989"/>
    </source>
</evidence>
<dbReference type="OrthoDB" id="8914197at2759"/>
<proteinExistence type="inferred from homology"/>
<keyword evidence="9" id="KW-1185">Reference proteome</keyword>
<dbReference type="EMBL" id="JABXBU010002227">
    <property type="protein sequence ID" value="KAF8774256.1"/>
    <property type="molecule type" value="Genomic_DNA"/>
</dbReference>
<evidence type="ECO:0000256" key="3">
    <source>
        <dbReference type="ARBA" id="ARBA00022692"/>
    </source>
</evidence>
<dbReference type="AlphaFoldDB" id="A0A8T0ENL0"/>